<dbReference type="EMBL" id="FZOU01000015">
    <property type="protein sequence ID" value="SNT43324.1"/>
    <property type="molecule type" value="Genomic_DNA"/>
</dbReference>
<dbReference type="InterPro" id="IPR002797">
    <property type="entry name" value="Polysacc_synth"/>
</dbReference>
<comment type="subcellular location">
    <subcellularLocation>
        <location evidence="1">Cell membrane</location>
        <topology evidence="1">Multi-pass membrane protein</topology>
    </subcellularLocation>
</comment>
<dbReference type="RefSeq" id="WP_089410453.1">
    <property type="nucleotide sequence ID" value="NZ_FZOU01000015.1"/>
</dbReference>
<feature type="transmembrane region" description="Helical" evidence="6">
    <location>
        <begin position="338"/>
        <end position="358"/>
    </location>
</feature>
<feature type="transmembrane region" description="Helical" evidence="6">
    <location>
        <begin position="113"/>
        <end position="136"/>
    </location>
</feature>
<protein>
    <submittedName>
        <fullName evidence="7">Membrane protein involved in the export of O-antigen and teichoic acid</fullName>
    </submittedName>
</protein>
<dbReference type="AlphaFoldDB" id="A0A239MMJ0"/>
<dbReference type="PANTHER" id="PTHR30250:SF26">
    <property type="entry name" value="PSMA PROTEIN"/>
    <property type="match status" value="1"/>
</dbReference>
<keyword evidence="3 6" id="KW-0812">Transmembrane</keyword>
<dbReference type="GO" id="GO:0005886">
    <property type="term" value="C:plasma membrane"/>
    <property type="evidence" value="ECO:0007669"/>
    <property type="project" value="UniProtKB-SubCell"/>
</dbReference>
<keyword evidence="4 6" id="KW-1133">Transmembrane helix</keyword>
<feature type="transmembrane region" description="Helical" evidence="6">
    <location>
        <begin position="297"/>
        <end position="317"/>
    </location>
</feature>
<accession>A0A239MMJ0</accession>
<evidence type="ECO:0000313" key="8">
    <source>
        <dbReference type="Proteomes" id="UP000198356"/>
    </source>
</evidence>
<feature type="transmembrane region" description="Helical" evidence="6">
    <location>
        <begin position="183"/>
        <end position="206"/>
    </location>
</feature>
<feature type="transmembrane region" description="Helical" evidence="6">
    <location>
        <begin position="33"/>
        <end position="55"/>
    </location>
</feature>
<evidence type="ECO:0000256" key="2">
    <source>
        <dbReference type="ARBA" id="ARBA00022475"/>
    </source>
</evidence>
<dbReference type="Proteomes" id="UP000198356">
    <property type="component" value="Unassembled WGS sequence"/>
</dbReference>
<dbReference type="InterPro" id="IPR050833">
    <property type="entry name" value="Poly_Biosynth_Transport"/>
</dbReference>
<feature type="transmembrane region" description="Helical" evidence="6">
    <location>
        <begin position="404"/>
        <end position="420"/>
    </location>
</feature>
<feature type="transmembrane region" description="Helical" evidence="6">
    <location>
        <begin position="426"/>
        <end position="449"/>
    </location>
</feature>
<keyword evidence="8" id="KW-1185">Reference proteome</keyword>
<dbReference type="Pfam" id="PF01943">
    <property type="entry name" value="Polysacc_synt"/>
    <property type="match status" value="1"/>
</dbReference>
<dbReference type="OrthoDB" id="512217at2"/>
<evidence type="ECO:0000256" key="5">
    <source>
        <dbReference type="ARBA" id="ARBA00023136"/>
    </source>
</evidence>
<keyword evidence="2" id="KW-1003">Cell membrane</keyword>
<reference evidence="7 8" key="1">
    <citation type="submission" date="2017-06" db="EMBL/GenBank/DDBJ databases">
        <authorList>
            <person name="Kim H.J."/>
            <person name="Triplett B.A."/>
        </authorList>
    </citation>
    <scope>NUCLEOTIDE SEQUENCE [LARGE SCALE GENOMIC DNA]</scope>
    <source>
        <strain evidence="7 8">DSM 18704</strain>
    </source>
</reference>
<organism evidence="7 8">
    <name type="scientific">Granulicella rosea</name>
    <dbReference type="NCBI Taxonomy" id="474952"/>
    <lineage>
        <taxon>Bacteria</taxon>
        <taxon>Pseudomonadati</taxon>
        <taxon>Acidobacteriota</taxon>
        <taxon>Terriglobia</taxon>
        <taxon>Terriglobales</taxon>
        <taxon>Acidobacteriaceae</taxon>
        <taxon>Granulicella</taxon>
    </lineage>
</organism>
<keyword evidence="5 6" id="KW-0472">Membrane</keyword>
<evidence type="ECO:0000256" key="3">
    <source>
        <dbReference type="ARBA" id="ARBA00022692"/>
    </source>
</evidence>
<name>A0A239MMJ0_9BACT</name>
<sequence length="465" mass="50090">MIQKIKRSLANLTLKPFDTSTEDGRARERMRRVFLTSLASGVSKVISVGGTLVSVPFTLRYLGPELYGVWMVLVSIIGAMSFADLGIGNGLMNAVADASGKDDRVALEEAISSAFFLMLIIAGSLTLIGVVAYPFLPWPRLFNVRPDLAVQGAHAFVVLYAFFVANIPLGVILRIQSGLQQGYLSNIVAAAGSALGLILLFVVIVLHGSLSWLVFASSCGIVVATLINGYLLFREMPWLLPRWATYHGTTSRRLLQSGLMFFILQTAVALSYTSDNIVIAQVKGAAAVAVYSVPQKLFAVISMLISMVLLPLWPAYGEAASRGDVGWVRSTFLNSLKTAFTFSALAGTFFVLIGPWLLKHTVGREVHPSIALLIALAVWSVIASISSCFSMLLNGAGVLKVQSIVAIFVSLANLGLSIYFTRRFGIIGVCLGSILTQLIITLPIQSVLIRNLLRDMRIKTVAASS</sequence>
<gene>
    <name evidence="7" type="ORF">SAMN05421770_11531</name>
</gene>
<evidence type="ECO:0000256" key="6">
    <source>
        <dbReference type="SAM" id="Phobius"/>
    </source>
</evidence>
<feature type="transmembrane region" description="Helical" evidence="6">
    <location>
        <begin position="370"/>
        <end position="392"/>
    </location>
</feature>
<evidence type="ECO:0000256" key="1">
    <source>
        <dbReference type="ARBA" id="ARBA00004651"/>
    </source>
</evidence>
<dbReference type="PANTHER" id="PTHR30250">
    <property type="entry name" value="PST FAMILY PREDICTED COLANIC ACID TRANSPORTER"/>
    <property type="match status" value="1"/>
</dbReference>
<feature type="transmembrane region" description="Helical" evidence="6">
    <location>
        <begin position="67"/>
        <end position="92"/>
    </location>
</feature>
<evidence type="ECO:0000256" key="4">
    <source>
        <dbReference type="ARBA" id="ARBA00022989"/>
    </source>
</evidence>
<evidence type="ECO:0000313" key="7">
    <source>
        <dbReference type="EMBL" id="SNT43324.1"/>
    </source>
</evidence>
<proteinExistence type="predicted"/>
<feature type="transmembrane region" description="Helical" evidence="6">
    <location>
        <begin position="148"/>
        <end position="171"/>
    </location>
</feature>
<feature type="transmembrane region" description="Helical" evidence="6">
    <location>
        <begin position="212"/>
        <end position="233"/>
    </location>
</feature>